<keyword evidence="2" id="KW-1185">Reference proteome</keyword>
<dbReference type="HOGENOM" id="CLU_1623177_0_0_1"/>
<dbReference type="EMBL" id="JH432213">
    <property type="status" value="NOT_ANNOTATED_CDS"/>
    <property type="molecule type" value="Genomic_DNA"/>
</dbReference>
<sequence length="164" mass="18338">EICHQSPLAHFDVFRGASSFRIGREWFRPVVAKGETIDFLSDLHGLGGSFVRLFPFRLPDDRLPVRGWRRSDCCVESGKRQETSDKRTLDSYTNGNCNSFGSAAMGFIFISPTTVNDVCACADVSRVLVQFEFLTIEMGVNSKFATLDEVAPFDARGMLRLDIT</sequence>
<name>T1JGZ7_STRMM</name>
<protein>
    <submittedName>
        <fullName evidence="1">Uncharacterized protein</fullName>
    </submittedName>
</protein>
<organism evidence="1 2">
    <name type="scientific">Strigamia maritima</name>
    <name type="common">European centipede</name>
    <name type="synonym">Geophilus maritimus</name>
    <dbReference type="NCBI Taxonomy" id="126957"/>
    <lineage>
        <taxon>Eukaryota</taxon>
        <taxon>Metazoa</taxon>
        <taxon>Ecdysozoa</taxon>
        <taxon>Arthropoda</taxon>
        <taxon>Myriapoda</taxon>
        <taxon>Chilopoda</taxon>
        <taxon>Pleurostigmophora</taxon>
        <taxon>Geophilomorpha</taxon>
        <taxon>Linotaeniidae</taxon>
        <taxon>Strigamia</taxon>
    </lineage>
</organism>
<dbReference type="AlphaFoldDB" id="T1JGZ7"/>
<evidence type="ECO:0000313" key="1">
    <source>
        <dbReference type="EnsemblMetazoa" id="SMAR013124-PA"/>
    </source>
</evidence>
<evidence type="ECO:0000313" key="2">
    <source>
        <dbReference type="Proteomes" id="UP000014500"/>
    </source>
</evidence>
<accession>T1JGZ7</accession>
<dbReference type="Proteomes" id="UP000014500">
    <property type="component" value="Unassembled WGS sequence"/>
</dbReference>
<reference evidence="1" key="2">
    <citation type="submission" date="2015-02" db="UniProtKB">
        <authorList>
            <consortium name="EnsemblMetazoa"/>
        </authorList>
    </citation>
    <scope>IDENTIFICATION</scope>
</reference>
<reference evidence="2" key="1">
    <citation type="submission" date="2011-05" db="EMBL/GenBank/DDBJ databases">
        <authorList>
            <person name="Richards S.R."/>
            <person name="Qu J."/>
            <person name="Jiang H."/>
            <person name="Jhangiani S.N."/>
            <person name="Agravi P."/>
            <person name="Goodspeed R."/>
            <person name="Gross S."/>
            <person name="Mandapat C."/>
            <person name="Jackson L."/>
            <person name="Mathew T."/>
            <person name="Pu L."/>
            <person name="Thornton R."/>
            <person name="Saada N."/>
            <person name="Wilczek-Boney K.B."/>
            <person name="Lee S."/>
            <person name="Kovar C."/>
            <person name="Wu Y."/>
            <person name="Scherer S.E."/>
            <person name="Worley K.C."/>
            <person name="Muzny D.M."/>
            <person name="Gibbs R."/>
        </authorList>
    </citation>
    <scope>NUCLEOTIDE SEQUENCE</scope>
    <source>
        <strain evidence="2">Brora</strain>
    </source>
</reference>
<proteinExistence type="predicted"/>
<dbReference type="EnsemblMetazoa" id="SMAR013124-RA">
    <property type="protein sequence ID" value="SMAR013124-PA"/>
    <property type="gene ID" value="SMAR013124"/>
</dbReference>